<dbReference type="AlphaFoldDB" id="A0A6J8C2N6"/>
<organism evidence="1 2">
    <name type="scientific">Mytilus coruscus</name>
    <name type="common">Sea mussel</name>
    <dbReference type="NCBI Taxonomy" id="42192"/>
    <lineage>
        <taxon>Eukaryota</taxon>
        <taxon>Metazoa</taxon>
        <taxon>Spiralia</taxon>
        <taxon>Lophotrochozoa</taxon>
        <taxon>Mollusca</taxon>
        <taxon>Bivalvia</taxon>
        <taxon>Autobranchia</taxon>
        <taxon>Pteriomorphia</taxon>
        <taxon>Mytilida</taxon>
        <taxon>Mytiloidea</taxon>
        <taxon>Mytilidae</taxon>
        <taxon>Mytilinae</taxon>
        <taxon>Mytilus</taxon>
    </lineage>
</organism>
<gene>
    <name evidence="1" type="ORF">MCOR_24495</name>
</gene>
<keyword evidence="2" id="KW-1185">Reference proteome</keyword>
<dbReference type="Proteomes" id="UP000507470">
    <property type="component" value="Unassembled WGS sequence"/>
</dbReference>
<name>A0A6J8C2N6_MYTCO</name>
<dbReference type="OrthoDB" id="10462223at2759"/>
<proteinExistence type="predicted"/>
<reference evidence="1 2" key="1">
    <citation type="submission" date="2020-06" db="EMBL/GenBank/DDBJ databases">
        <authorList>
            <person name="Li R."/>
            <person name="Bekaert M."/>
        </authorList>
    </citation>
    <scope>NUCLEOTIDE SEQUENCE [LARGE SCALE GENOMIC DNA]</scope>
    <source>
        <strain evidence="2">wild</strain>
    </source>
</reference>
<accession>A0A6J8C2N6</accession>
<dbReference type="EMBL" id="CACVKT020004327">
    <property type="protein sequence ID" value="CAC5389320.1"/>
    <property type="molecule type" value="Genomic_DNA"/>
</dbReference>
<sequence length="245" mass="28410">MTIEKGSNSALDQVDKEWKTKAIFAYSSCCQVITRPSVQEQIITLHSRHLQEWSSIRKTNFEIPYSLVYLPSGLDDVTLRYPVAMTMFDDVNVHRLCCIHEDNELGINYIQPTVAYPKVKIDYSNDHLQSVYVHDGTRPNLYHLNQPKQTSIHFMDLPGFPLKKDIPVEYSYGNLYQAWNYVALLTHKLKIPPKMTMLNENKGKWKQQQIETLLFQLLQPYASLCGFVCYPAWWLIFPGCTSKSP</sequence>
<evidence type="ECO:0000313" key="1">
    <source>
        <dbReference type="EMBL" id="CAC5389320.1"/>
    </source>
</evidence>
<protein>
    <submittedName>
        <fullName evidence="1">Uncharacterized protein</fullName>
    </submittedName>
</protein>
<evidence type="ECO:0000313" key="2">
    <source>
        <dbReference type="Proteomes" id="UP000507470"/>
    </source>
</evidence>